<comment type="pathway">
    <text evidence="4">Amino-acid biosynthesis; L-phenylalanine biosynthesis; phenylpyruvate from prephenate: step 1/1.</text>
</comment>
<comment type="catalytic activity">
    <reaction evidence="1">
        <text>chorismate = prephenate</text>
        <dbReference type="Rhea" id="RHEA:13897"/>
        <dbReference type="ChEBI" id="CHEBI:29748"/>
        <dbReference type="ChEBI" id="CHEBI:29934"/>
        <dbReference type="EC" id="5.4.99.5"/>
    </reaction>
</comment>
<feature type="domain" description="Chorismate mutase" evidence="21">
    <location>
        <begin position="1"/>
        <end position="88"/>
    </location>
</feature>
<feature type="site" description="Essential for prephenate dehydratase activity" evidence="20">
    <location>
        <position position="271"/>
    </location>
</feature>
<dbReference type="InterPro" id="IPR002701">
    <property type="entry name" value="CM_II_prokaryot"/>
</dbReference>
<feature type="domain" description="ACT" evidence="23">
    <location>
        <begin position="292"/>
        <end position="369"/>
    </location>
</feature>
<keyword evidence="9" id="KW-0963">Cytoplasm</keyword>
<feature type="binding site" evidence="19">
    <location>
        <position position="48"/>
    </location>
    <ligand>
        <name>substrate</name>
    </ligand>
</feature>
<reference evidence="24 25" key="1">
    <citation type="journal article" date="2011" name="Front. Microbiol.">
        <title>Genomic signatures of strain selection and enhancement in Bacillus atrophaeus var. globigii, a historical biowarfare simulant.</title>
        <authorList>
            <person name="Gibbons H.S."/>
            <person name="Broomall S.M."/>
            <person name="McNew L.A."/>
            <person name="Daligault H."/>
            <person name="Chapman C."/>
            <person name="Bruce D."/>
            <person name="Karavis M."/>
            <person name="Krepps M."/>
            <person name="McGregor P.A."/>
            <person name="Hong C."/>
            <person name="Park K.H."/>
            <person name="Akmal A."/>
            <person name="Feldman A."/>
            <person name="Lin J.S."/>
            <person name="Chang W.E."/>
            <person name="Higgs B.W."/>
            <person name="Demirev P."/>
            <person name="Lindquist J."/>
            <person name="Liem A."/>
            <person name="Fochler E."/>
            <person name="Read T.D."/>
            <person name="Tapia R."/>
            <person name="Johnson S."/>
            <person name="Bishop-Lilly K.A."/>
            <person name="Detter C."/>
            <person name="Han C."/>
            <person name="Sozhamannan S."/>
            <person name="Rosenzweig C.N."/>
            <person name="Skowronski E.W."/>
        </authorList>
    </citation>
    <scope>NUCLEOTIDE SEQUENCE [LARGE SCALE GENOMIC DNA]</scope>
    <source>
        <strain evidence="24 25">AK5</strain>
    </source>
</reference>
<evidence type="ECO:0000259" key="21">
    <source>
        <dbReference type="PROSITE" id="PS51168"/>
    </source>
</evidence>
<dbReference type="EMBL" id="PIPI01000003">
    <property type="protein sequence ID" value="RUO20269.1"/>
    <property type="molecule type" value="Genomic_DNA"/>
</dbReference>
<dbReference type="Pfam" id="PF00800">
    <property type="entry name" value="PDT"/>
    <property type="match status" value="1"/>
</dbReference>
<dbReference type="PROSITE" id="PS51171">
    <property type="entry name" value="PREPHENATE_DEHYDR_3"/>
    <property type="match status" value="1"/>
</dbReference>
<dbReference type="PANTHER" id="PTHR21022:SF19">
    <property type="entry name" value="PREPHENATE DEHYDRATASE-RELATED"/>
    <property type="match status" value="1"/>
</dbReference>
<name>A0A432VUS3_9GAMM</name>
<dbReference type="InterPro" id="IPR010952">
    <property type="entry name" value="CM_P_1"/>
</dbReference>
<evidence type="ECO:0000313" key="25">
    <source>
        <dbReference type="Proteomes" id="UP000288212"/>
    </source>
</evidence>
<keyword evidence="11" id="KW-0057">Aromatic amino acid biosynthesis</keyword>
<sequence length="389" mass="42922">MELKELRLHIEAIDKKIIRALAERRDIALAVAQHKAKHEGAVRDTEREASLLLKLMEQGQALGLDPNYLARLYQIIIEDSVLTQQAWMQESSHPGMLTIAHLGTAGSYSHQAAYGYATRRQCQFQGLSCHSFREILTAVEEGRAPLGILPIENSTSGSINEVYDLLRHTHLHIVAETYLAVEHHILVQPEHKDAPVHTIYGHPQAIAQCSQYLSQLQNVTVLACPSSAHAMEIVAQQTTPGTAALGSQGGGALFSLVAIADNLADQPGNQTRFIMVQRTPVHVPQQLPARTSLIMATHNQPGALADALIVLRQHQLNLIKLESRPMPGNPWEELFYVDLAVHEQSPQWQQAAKELKAMTRFIKVLGCYADERVKATHVNIPETAIGPTA</sequence>
<dbReference type="SUPFAM" id="SSF53850">
    <property type="entry name" value="Periplasmic binding protein-like II"/>
    <property type="match status" value="1"/>
</dbReference>
<evidence type="ECO:0000256" key="6">
    <source>
        <dbReference type="ARBA" id="ARBA00012404"/>
    </source>
</evidence>
<comment type="pathway">
    <text evidence="5">Metabolic intermediate biosynthesis; prephenate biosynthesis; prephenate from chorismate: step 1/1.</text>
</comment>
<keyword evidence="13" id="KW-0413">Isomerase</keyword>
<feature type="domain" description="Prephenate dehydratase" evidence="22">
    <location>
        <begin position="98"/>
        <end position="278"/>
    </location>
</feature>
<evidence type="ECO:0000256" key="17">
    <source>
        <dbReference type="ARBA" id="ARBA00031520"/>
    </source>
</evidence>
<evidence type="ECO:0000256" key="8">
    <source>
        <dbReference type="ARBA" id="ARBA00014401"/>
    </source>
</evidence>
<feature type="binding site" evidence="19">
    <location>
        <position position="44"/>
    </location>
    <ligand>
        <name>substrate</name>
    </ligand>
</feature>
<dbReference type="InterPro" id="IPR036979">
    <property type="entry name" value="CM_dom_sf"/>
</dbReference>
<evidence type="ECO:0000256" key="7">
    <source>
        <dbReference type="ARBA" id="ARBA00013147"/>
    </source>
</evidence>
<protein>
    <recommendedName>
        <fullName evidence="8">Bifunctional chorismate mutase/prephenate dehydratase</fullName>
        <ecNumber evidence="7">4.2.1.51</ecNumber>
        <ecNumber evidence="6">5.4.99.5</ecNumber>
    </recommendedName>
    <alternativeName>
        <fullName evidence="17">Chorismate mutase-prephenate dehydratase</fullName>
    </alternativeName>
    <alternativeName>
        <fullName evidence="16">p-protein</fullName>
    </alternativeName>
</protein>
<evidence type="ECO:0000256" key="14">
    <source>
        <dbReference type="ARBA" id="ARBA00023239"/>
    </source>
</evidence>
<keyword evidence="10" id="KW-0028">Amino-acid biosynthesis</keyword>
<organism evidence="24 25">
    <name type="scientific">Aliidiomarina haloalkalitolerans</name>
    <dbReference type="NCBI Taxonomy" id="859059"/>
    <lineage>
        <taxon>Bacteria</taxon>
        <taxon>Pseudomonadati</taxon>
        <taxon>Pseudomonadota</taxon>
        <taxon>Gammaproteobacteria</taxon>
        <taxon>Alteromonadales</taxon>
        <taxon>Idiomarinaceae</taxon>
        <taxon>Aliidiomarina</taxon>
    </lineage>
</organism>
<evidence type="ECO:0000256" key="10">
    <source>
        <dbReference type="ARBA" id="ARBA00022605"/>
    </source>
</evidence>
<dbReference type="SMART" id="SM00830">
    <property type="entry name" value="CM_2"/>
    <property type="match status" value="1"/>
</dbReference>
<dbReference type="PROSITE" id="PS51671">
    <property type="entry name" value="ACT"/>
    <property type="match status" value="1"/>
</dbReference>
<evidence type="ECO:0000256" key="3">
    <source>
        <dbReference type="ARBA" id="ARBA00004496"/>
    </source>
</evidence>
<feature type="binding site" evidence="19">
    <location>
        <position position="80"/>
    </location>
    <ligand>
        <name>substrate</name>
    </ligand>
</feature>
<evidence type="ECO:0000256" key="12">
    <source>
        <dbReference type="ARBA" id="ARBA00023222"/>
    </source>
</evidence>
<evidence type="ECO:0000256" key="1">
    <source>
        <dbReference type="ARBA" id="ARBA00000824"/>
    </source>
</evidence>
<evidence type="ECO:0000256" key="20">
    <source>
        <dbReference type="PIRSR" id="PIRSR001500-2"/>
    </source>
</evidence>
<dbReference type="GO" id="GO:0004106">
    <property type="term" value="F:chorismate mutase activity"/>
    <property type="evidence" value="ECO:0007669"/>
    <property type="project" value="UniProtKB-EC"/>
</dbReference>
<dbReference type="EC" id="5.4.99.5" evidence="6"/>
<keyword evidence="15" id="KW-0511">Multifunctional enzyme</keyword>
<dbReference type="PIRSF" id="PIRSF001500">
    <property type="entry name" value="Chor_mut_pdt_Ppr"/>
    <property type="match status" value="1"/>
</dbReference>
<feature type="binding site" evidence="19">
    <location>
        <position position="35"/>
    </location>
    <ligand>
        <name>substrate</name>
    </ligand>
</feature>
<evidence type="ECO:0000256" key="5">
    <source>
        <dbReference type="ARBA" id="ARBA00004817"/>
    </source>
</evidence>
<dbReference type="UniPathway" id="UPA00121">
    <property type="reaction ID" value="UER00345"/>
</dbReference>
<gene>
    <name evidence="24" type="ORF">CWE06_06490</name>
</gene>
<dbReference type="SUPFAM" id="SSF48600">
    <property type="entry name" value="Chorismate mutase II"/>
    <property type="match status" value="1"/>
</dbReference>
<evidence type="ECO:0000256" key="18">
    <source>
        <dbReference type="ARBA" id="ARBA00047848"/>
    </source>
</evidence>
<evidence type="ECO:0000256" key="16">
    <source>
        <dbReference type="ARBA" id="ARBA00031175"/>
    </source>
</evidence>
<dbReference type="AlphaFoldDB" id="A0A432VUS3"/>
<dbReference type="Pfam" id="PF01817">
    <property type="entry name" value="CM_2"/>
    <property type="match status" value="1"/>
</dbReference>
<evidence type="ECO:0000256" key="13">
    <source>
        <dbReference type="ARBA" id="ARBA00023235"/>
    </source>
</evidence>
<dbReference type="InterPro" id="IPR045865">
    <property type="entry name" value="ACT-like_dom_sf"/>
</dbReference>
<dbReference type="PANTHER" id="PTHR21022">
    <property type="entry name" value="PREPHENATE DEHYDRATASE P PROTEIN"/>
    <property type="match status" value="1"/>
</dbReference>
<proteinExistence type="predicted"/>
<dbReference type="GO" id="GO:0046417">
    <property type="term" value="P:chorismate metabolic process"/>
    <property type="evidence" value="ECO:0007669"/>
    <property type="project" value="InterPro"/>
</dbReference>
<dbReference type="Gene3D" id="1.20.59.10">
    <property type="entry name" value="Chorismate mutase"/>
    <property type="match status" value="1"/>
</dbReference>
<dbReference type="CDD" id="cd04905">
    <property type="entry name" value="ACT_CM-PDT"/>
    <property type="match status" value="1"/>
</dbReference>
<dbReference type="GO" id="GO:0009094">
    <property type="term" value="P:L-phenylalanine biosynthetic process"/>
    <property type="evidence" value="ECO:0007669"/>
    <property type="project" value="UniProtKB-UniPathway"/>
</dbReference>
<dbReference type="Proteomes" id="UP000288212">
    <property type="component" value="Unassembled WGS sequence"/>
</dbReference>
<dbReference type="SUPFAM" id="SSF55021">
    <property type="entry name" value="ACT-like"/>
    <property type="match status" value="1"/>
</dbReference>
<dbReference type="PROSITE" id="PS51168">
    <property type="entry name" value="CHORISMATE_MUT_2"/>
    <property type="match status" value="1"/>
</dbReference>
<comment type="subcellular location">
    <subcellularLocation>
        <location evidence="3">Cytoplasm</location>
    </subcellularLocation>
</comment>
<dbReference type="CDD" id="cd13631">
    <property type="entry name" value="PBP2_Ct-PDT_like"/>
    <property type="match status" value="1"/>
</dbReference>
<dbReference type="InterPro" id="IPR002912">
    <property type="entry name" value="ACT_dom"/>
</dbReference>
<dbReference type="InterPro" id="IPR018528">
    <property type="entry name" value="Preph_deHydtase_CS"/>
</dbReference>
<evidence type="ECO:0000256" key="9">
    <source>
        <dbReference type="ARBA" id="ARBA00022490"/>
    </source>
</evidence>
<evidence type="ECO:0000259" key="23">
    <source>
        <dbReference type="PROSITE" id="PS51671"/>
    </source>
</evidence>
<evidence type="ECO:0000256" key="4">
    <source>
        <dbReference type="ARBA" id="ARBA00004741"/>
    </source>
</evidence>
<evidence type="ECO:0000256" key="2">
    <source>
        <dbReference type="ARBA" id="ARBA00002364"/>
    </source>
</evidence>
<comment type="function">
    <text evidence="2">Catalyzes the Claisen rearrangement of chorismate to prephenate and the decarboxylation/dehydration of prephenate to phenylpyruvate.</text>
</comment>
<keyword evidence="12" id="KW-0584">Phenylalanine biosynthesis</keyword>
<dbReference type="InterPro" id="IPR008242">
    <property type="entry name" value="Chor_mutase/pphenate_deHydtase"/>
</dbReference>
<dbReference type="Gene3D" id="3.40.190.10">
    <property type="entry name" value="Periplasmic binding protein-like II"/>
    <property type="match status" value="2"/>
</dbReference>
<dbReference type="PROSITE" id="PS00857">
    <property type="entry name" value="PREPHENATE_DEHYDR_1"/>
    <property type="match status" value="1"/>
</dbReference>
<dbReference type="OrthoDB" id="9802281at2"/>
<keyword evidence="25" id="KW-1185">Reference proteome</keyword>
<dbReference type="NCBIfam" id="NF008865">
    <property type="entry name" value="PRK11898.1"/>
    <property type="match status" value="1"/>
</dbReference>
<feature type="binding site" evidence="19">
    <location>
        <position position="84"/>
    </location>
    <ligand>
        <name>substrate</name>
    </ligand>
</feature>
<dbReference type="RefSeq" id="WP_126792353.1">
    <property type="nucleotide sequence ID" value="NZ_PIPI01000003.1"/>
</dbReference>
<comment type="catalytic activity">
    <reaction evidence="18">
        <text>prephenate + H(+) = 3-phenylpyruvate + CO2 + H2O</text>
        <dbReference type="Rhea" id="RHEA:21648"/>
        <dbReference type="ChEBI" id="CHEBI:15377"/>
        <dbReference type="ChEBI" id="CHEBI:15378"/>
        <dbReference type="ChEBI" id="CHEBI:16526"/>
        <dbReference type="ChEBI" id="CHEBI:18005"/>
        <dbReference type="ChEBI" id="CHEBI:29934"/>
        <dbReference type="EC" id="4.2.1.51"/>
    </reaction>
</comment>
<evidence type="ECO:0000313" key="24">
    <source>
        <dbReference type="EMBL" id="RUO20269.1"/>
    </source>
</evidence>
<feature type="binding site" evidence="19">
    <location>
        <position position="24"/>
    </location>
    <ligand>
        <name>substrate</name>
    </ligand>
</feature>
<comment type="caution">
    <text evidence="24">The sequence shown here is derived from an EMBL/GenBank/DDBJ whole genome shotgun (WGS) entry which is preliminary data.</text>
</comment>
<dbReference type="Gene3D" id="3.30.70.260">
    <property type="match status" value="1"/>
</dbReference>
<dbReference type="UniPathway" id="UPA00120">
    <property type="reaction ID" value="UER00203"/>
</dbReference>
<dbReference type="GO" id="GO:0004664">
    <property type="term" value="F:prephenate dehydratase activity"/>
    <property type="evidence" value="ECO:0007669"/>
    <property type="project" value="UniProtKB-EC"/>
</dbReference>
<evidence type="ECO:0000256" key="11">
    <source>
        <dbReference type="ARBA" id="ARBA00023141"/>
    </source>
</evidence>
<evidence type="ECO:0000256" key="19">
    <source>
        <dbReference type="PIRSR" id="PIRSR001500-1"/>
    </source>
</evidence>
<dbReference type="InterPro" id="IPR001086">
    <property type="entry name" value="Preph_deHydtase"/>
</dbReference>
<dbReference type="InterPro" id="IPR036263">
    <property type="entry name" value="Chorismate_II_sf"/>
</dbReference>
<evidence type="ECO:0000256" key="15">
    <source>
        <dbReference type="ARBA" id="ARBA00023268"/>
    </source>
</evidence>
<dbReference type="EC" id="4.2.1.51" evidence="7"/>
<keyword evidence="14" id="KW-0456">Lyase</keyword>
<feature type="binding site" evidence="19">
    <location>
        <position position="7"/>
    </location>
    <ligand>
        <name>substrate</name>
    </ligand>
</feature>
<dbReference type="NCBIfam" id="TIGR01797">
    <property type="entry name" value="CM_P_1"/>
    <property type="match status" value="1"/>
</dbReference>
<dbReference type="GO" id="GO:0005737">
    <property type="term" value="C:cytoplasm"/>
    <property type="evidence" value="ECO:0007669"/>
    <property type="project" value="UniProtKB-SubCell"/>
</dbReference>
<evidence type="ECO:0000259" key="22">
    <source>
        <dbReference type="PROSITE" id="PS51171"/>
    </source>
</evidence>
<accession>A0A432VUS3</accession>